<organism evidence="1 2">
    <name type="scientific">Ladona fulva</name>
    <name type="common">Scarce chaser dragonfly</name>
    <name type="synonym">Libellula fulva</name>
    <dbReference type="NCBI Taxonomy" id="123851"/>
    <lineage>
        <taxon>Eukaryota</taxon>
        <taxon>Metazoa</taxon>
        <taxon>Ecdysozoa</taxon>
        <taxon>Arthropoda</taxon>
        <taxon>Hexapoda</taxon>
        <taxon>Insecta</taxon>
        <taxon>Pterygota</taxon>
        <taxon>Palaeoptera</taxon>
        <taxon>Odonata</taxon>
        <taxon>Epiprocta</taxon>
        <taxon>Anisoptera</taxon>
        <taxon>Libelluloidea</taxon>
        <taxon>Libellulidae</taxon>
        <taxon>Ladona</taxon>
    </lineage>
</organism>
<comment type="caution">
    <text evidence="1">The sequence shown here is derived from an EMBL/GenBank/DDBJ whole genome shotgun (WGS) entry which is preliminary data.</text>
</comment>
<accession>A0A8K0P4D4</accession>
<dbReference type="InterPro" id="IPR026728">
    <property type="entry name" value="BLTP3A/B"/>
</dbReference>
<dbReference type="PANTHER" id="PTHR22774">
    <property type="entry name" value="CHOREIN N-TERMINAL DOMAIN-CONTAINING PROTEIN"/>
    <property type="match status" value="1"/>
</dbReference>
<dbReference type="OrthoDB" id="43807at2759"/>
<sequence>MVSIIKNKLLKHLSRFTKNLSADRINLSTFKGEGELTDLELDENVITDLLELPSWLRLTRAWCNKVSFRIQLRKLRSVPIVLTLDEVHISVETCEDLRPLSANYGMPSDGSSSTKYSFIDKAIDGMTVYVNAVYVKFQSPAFVASVQMSRITVASKTPSWKDCTDLHMTRLKDPSRGEILIFKELEWQTVRIEAQSSNVNANVDKGTALSPLRLLTNTARCRLIIKKRLSDKLVKGSRLVLILDDLLWVLTDAQLRAALTFLHSLAGLIQKATEVTRKAKAERKLK</sequence>
<dbReference type="Pfam" id="PF24917">
    <property type="entry name" value="BLTP3A_B"/>
    <property type="match status" value="1"/>
</dbReference>
<reference evidence="1" key="2">
    <citation type="submission" date="2017-10" db="EMBL/GenBank/DDBJ databases">
        <title>Ladona fulva Genome sequencing and assembly.</title>
        <authorList>
            <person name="Murali S."/>
            <person name="Richards S."/>
            <person name="Bandaranaike D."/>
            <person name="Bellair M."/>
            <person name="Blankenburg K."/>
            <person name="Chao H."/>
            <person name="Dinh H."/>
            <person name="Doddapaneni H."/>
            <person name="Dugan-Rocha S."/>
            <person name="Elkadiri S."/>
            <person name="Gnanaolivu R."/>
            <person name="Hernandez B."/>
            <person name="Skinner E."/>
            <person name="Javaid M."/>
            <person name="Lee S."/>
            <person name="Li M."/>
            <person name="Ming W."/>
            <person name="Munidasa M."/>
            <person name="Muniz J."/>
            <person name="Nguyen L."/>
            <person name="Hughes D."/>
            <person name="Osuji N."/>
            <person name="Pu L.-L."/>
            <person name="Puazo M."/>
            <person name="Qu C."/>
            <person name="Quiroz J."/>
            <person name="Raj R."/>
            <person name="Weissenberger G."/>
            <person name="Xin Y."/>
            <person name="Zou X."/>
            <person name="Han Y."/>
            <person name="Worley K."/>
            <person name="Muzny D."/>
            <person name="Gibbs R."/>
        </authorList>
    </citation>
    <scope>NUCLEOTIDE SEQUENCE</scope>
    <source>
        <strain evidence="1">Sampled in the wild</strain>
    </source>
</reference>
<dbReference type="PANTHER" id="PTHR22774:SF11">
    <property type="entry name" value="CHOREIN N-TERMINAL DOMAIN-CONTAINING PROTEIN"/>
    <property type="match status" value="1"/>
</dbReference>
<dbReference type="EMBL" id="KZ308492">
    <property type="protein sequence ID" value="KAG8230509.1"/>
    <property type="molecule type" value="Genomic_DNA"/>
</dbReference>
<name>A0A8K0P4D4_LADFU</name>
<keyword evidence="2" id="KW-1185">Reference proteome</keyword>
<evidence type="ECO:0000313" key="2">
    <source>
        <dbReference type="Proteomes" id="UP000792457"/>
    </source>
</evidence>
<dbReference type="Proteomes" id="UP000792457">
    <property type="component" value="Unassembled WGS sequence"/>
</dbReference>
<evidence type="ECO:0000313" key="1">
    <source>
        <dbReference type="EMBL" id="KAG8230509.1"/>
    </source>
</evidence>
<feature type="non-terminal residue" evidence="1">
    <location>
        <position position="286"/>
    </location>
</feature>
<evidence type="ECO:0008006" key="3">
    <source>
        <dbReference type="Google" id="ProtNLM"/>
    </source>
</evidence>
<proteinExistence type="predicted"/>
<reference evidence="1" key="1">
    <citation type="submission" date="2013-04" db="EMBL/GenBank/DDBJ databases">
        <authorList>
            <person name="Qu J."/>
            <person name="Murali S.C."/>
            <person name="Bandaranaike D."/>
            <person name="Bellair M."/>
            <person name="Blankenburg K."/>
            <person name="Chao H."/>
            <person name="Dinh H."/>
            <person name="Doddapaneni H."/>
            <person name="Downs B."/>
            <person name="Dugan-Rocha S."/>
            <person name="Elkadiri S."/>
            <person name="Gnanaolivu R.D."/>
            <person name="Hernandez B."/>
            <person name="Javaid M."/>
            <person name="Jayaseelan J.C."/>
            <person name="Lee S."/>
            <person name="Li M."/>
            <person name="Ming W."/>
            <person name="Munidasa M."/>
            <person name="Muniz J."/>
            <person name="Nguyen L."/>
            <person name="Ongeri F."/>
            <person name="Osuji N."/>
            <person name="Pu L.-L."/>
            <person name="Puazo M."/>
            <person name="Qu C."/>
            <person name="Quiroz J."/>
            <person name="Raj R."/>
            <person name="Weissenberger G."/>
            <person name="Xin Y."/>
            <person name="Zou X."/>
            <person name="Han Y."/>
            <person name="Richards S."/>
            <person name="Worley K."/>
            <person name="Muzny D."/>
            <person name="Gibbs R."/>
        </authorList>
    </citation>
    <scope>NUCLEOTIDE SEQUENCE</scope>
    <source>
        <strain evidence="1">Sampled in the wild</strain>
    </source>
</reference>
<gene>
    <name evidence="1" type="ORF">J437_LFUL010029</name>
</gene>
<protein>
    <recommendedName>
        <fullName evidence="3">UHRF1-binding protein 1-like</fullName>
    </recommendedName>
</protein>
<dbReference type="AlphaFoldDB" id="A0A8K0P4D4"/>